<feature type="domain" description="Transcription regulator AsnC/Lrp ligand binding" evidence="1">
    <location>
        <begin position="9"/>
        <end position="71"/>
    </location>
</feature>
<feature type="domain" description="Transcription regulator AsnC/Lrp ligand binding" evidence="1">
    <location>
        <begin position="103"/>
        <end position="170"/>
    </location>
</feature>
<accession>A0A081RLR2</accession>
<evidence type="ECO:0000313" key="3">
    <source>
        <dbReference type="Proteomes" id="UP000028059"/>
    </source>
</evidence>
<comment type="caution">
    <text evidence="2">The sequence shown here is derived from an EMBL/GenBank/DDBJ whole genome shotgun (WGS) entry which is preliminary data.</text>
</comment>
<dbReference type="SUPFAM" id="SSF54909">
    <property type="entry name" value="Dimeric alpha+beta barrel"/>
    <property type="match status" value="2"/>
</dbReference>
<dbReference type="InterPro" id="IPR050684">
    <property type="entry name" value="HTH-Siroheme_Decarb"/>
</dbReference>
<keyword evidence="3" id="KW-1185">Reference proteome</keyword>
<dbReference type="Proteomes" id="UP000028059">
    <property type="component" value="Unassembled WGS sequence"/>
</dbReference>
<evidence type="ECO:0000313" key="2">
    <source>
        <dbReference type="EMBL" id="KEQ56135.1"/>
    </source>
</evidence>
<dbReference type="Pfam" id="PF01037">
    <property type="entry name" value="AsnC_trans_reg"/>
    <property type="match status" value="2"/>
</dbReference>
<organism evidence="2 3">
    <name type="scientific">Marine Group I thaumarchaeote SCGC AAA799-N04</name>
    <dbReference type="NCBI Taxonomy" id="1502293"/>
    <lineage>
        <taxon>Archaea</taxon>
        <taxon>Nitrososphaerota</taxon>
        <taxon>Marine Group I</taxon>
    </lineage>
</organism>
<dbReference type="EMBL" id="JOKN01000031">
    <property type="protein sequence ID" value="KEQ56135.1"/>
    <property type="molecule type" value="Genomic_DNA"/>
</dbReference>
<dbReference type="PATRIC" id="fig|1502293.3.peg.1329"/>
<sequence length="174" mass="19615">MAKAYVLMSCDLGSEKELISKLNSISEISEARGTFGLYDILAKVESDDEEKIQRAVTGVIRKLPEIRSTMTLTRSECEELFKPADKLINTMLGKNTSQAYVVIHTEKGREYEVLRNLGHIPEVKEADVVFGYYDVLCKIETETHKSLEKVITKAIRSLPFIKTSITLNVIEEQG</sequence>
<dbReference type="InterPro" id="IPR019887">
    <property type="entry name" value="Tscrpt_reg_AsnC/Lrp_C"/>
</dbReference>
<protein>
    <submittedName>
        <fullName evidence="2">AsnC family transcriptional regulator protein</fullName>
    </submittedName>
</protein>
<dbReference type="AlphaFoldDB" id="A0A081RLR2"/>
<proteinExistence type="predicted"/>
<dbReference type="Gene3D" id="3.30.70.920">
    <property type="match status" value="2"/>
</dbReference>
<dbReference type="PANTHER" id="PTHR43413:SF6">
    <property type="entry name" value="REGULATORY PROTEIN ASNC"/>
    <property type="match status" value="1"/>
</dbReference>
<reference evidence="2 3" key="1">
    <citation type="submission" date="2014-06" db="EMBL/GenBank/DDBJ databases">
        <authorList>
            <person name="Ngugi D.K."/>
            <person name="Blom J."/>
            <person name="Alam I."/>
            <person name="Rashid M."/>
            <person name="Ba Alawi W."/>
            <person name="Zhang G."/>
            <person name="Hikmawan T."/>
            <person name="Guan Y."/>
            <person name="Antunes A."/>
            <person name="Siam R."/>
            <person name="ElDorry H."/>
            <person name="Bajic V."/>
            <person name="Stingl U."/>
        </authorList>
    </citation>
    <scope>NUCLEOTIDE SEQUENCE [LARGE SCALE GENOMIC DNA]</scope>
    <source>
        <strain evidence="2">SCGC AAA799-N04</strain>
    </source>
</reference>
<gene>
    <name evidence="2" type="ORF">AAA799N04_01432</name>
</gene>
<dbReference type="InterPro" id="IPR011008">
    <property type="entry name" value="Dimeric_a/b-barrel"/>
</dbReference>
<evidence type="ECO:0000259" key="1">
    <source>
        <dbReference type="Pfam" id="PF01037"/>
    </source>
</evidence>
<name>A0A081RLR2_9ARCH</name>
<dbReference type="PANTHER" id="PTHR43413">
    <property type="entry name" value="TRANSCRIPTIONAL REGULATOR, ASNC FAMILY"/>
    <property type="match status" value="1"/>
</dbReference>